<reference evidence="3" key="1">
    <citation type="journal article" date="2019" name="Int. J. Syst. Evol. Microbiol.">
        <title>The Global Catalogue of Microorganisms (GCM) 10K type strain sequencing project: providing services to taxonomists for standard genome sequencing and annotation.</title>
        <authorList>
            <consortium name="The Broad Institute Genomics Platform"/>
            <consortium name="The Broad Institute Genome Sequencing Center for Infectious Disease"/>
            <person name="Wu L."/>
            <person name="Ma J."/>
        </authorList>
    </citation>
    <scope>NUCLEOTIDE SEQUENCE [LARGE SCALE GENOMIC DNA]</scope>
    <source>
        <strain evidence="3">CGMCC 1.10992</strain>
    </source>
</reference>
<dbReference type="InterPro" id="IPR016181">
    <property type="entry name" value="Acyl_CoA_acyltransferase"/>
</dbReference>
<keyword evidence="2" id="KW-0012">Acyltransferase</keyword>
<dbReference type="PANTHER" id="PTHR43617">
    <property type="entry name" value="L-AMINO ACID N-ACETYLTRANSFERASE"/>
    <property type="match status" value="1"/>
</dbReference>
<dbReference type="Proteomes" id="UP001597380">
    <property type="component" value="Unassembled WGS sequence"/>
</dbReference>
<dbReference type="InterPro" id="IPR050276">
    <property type="entry name" value="MshD_Acetyltransferase"/>
</dbReference>
<dbReference type="SUPFAM" id="SSF55729">
    <property type="entry name" value="Acyl-CoA N-acyltransferases (Nat)"/>
    <property type="match status" value="1"/>
</dbReference>
<proteinExistence type="predicted"/>
<accession>A0ABW4XT57</accession>
<dbReference type="PROSITE" id="PS51186">
    <property type="entry name" value="GNAT"/>
    <property type="match status" value="1"/>
</dbReference>
<feature type="domain" description="N-acetyltransferase" evidence="1">
    <location>
        <begin position="27"/>
        <end position="181"/>
    </location>
</feature>
<dbReference type="GO" id="GO:0016746">
    <property type="term" value="F:acyltransferase activity"/>
    <property type="evidence" value="ECO:0007669"/>
    <property type="project" value="UniProtKB-KW"/>
</dbReference>
<protein>
    <submittedName>
        <fullName evidence="2">GNAT family N-acetyltransferase</fullName>
        <ecNumber evidence="2">2.3.-.-</ecNumber>
    </submittedName>
</protein>
<dbReference type="EC" id="2.3.-.-" evidence="2"/>
<gene>
    <name evidence="2" type="ORF">ACFSJ3_18750</name>
</gene>
<evidence type="ECO:0000259" key="1">
    <source>
        <dbReference type="PROSITE" id="PS51186"/>
    </source>
</evidence>
<organism evidence="2 3">
    <name type="scientific">Corallincola platygyrae</name>
    <dbReference type="NCBI Taxonomy" id="1193278"/>
    <lineage>
        <taxon>Bacteria</taxon>
        <taxon>Pseudomonadati</taxon>
        <taxon>Pseudomonadota</taxon>
        <taxon>Gammaproteobacteria</taxon>
        <taxon>Alteromonadales</taxon>
        <taxon>Psychromonadaceae</taxon>
        <taxon>Corallincola</taxon>
    </lineage>
</organism>
<dbReference type="RefSeq" id="WP_345342282.1">
    <property type="nucleotide sequence ID" value="NZ_BAABLI010000034.1"/>
</dbReference>
<evidence type="ECO:0000313" key="2">
    <source>
        <dbReference type="EMBL" id="MFD2098020.1"/>
    </source>
</evidence>
<comment type="caution">
    <text evidence="2">The sequence shown here is derived from an EMBL/GenBank/DDBJ whole genome shotgun (WGS) entry which is preliminary data.</text>
</comment>
<name>A0ABW4XT57_9GAMM</name>
<dbReference type="EMBL" id="JBHUHT010000031">
    <property type="protein sequence ID" value="MFD2098020.1"/>
    <property type="molecule type" value="Genomic_DNA"/>
</dbReference>
<dbReference type="CDD" id="cd04301">
    <property type="entry name" value="NAT_SF"/>
    <property type="match status" value="1"/>
</dbReference>
<sequence length="181" mass="21052">MLLVLASVRVSLADSMWLVDTRSMTTIRLSPAEQSQISQLRQWFTSLEELQLWGGPAMGWARTEQDWYRMINWPQCPSFLMHEGPEFIGFGQVRYLVNDSEADCCHLARLIISPGSRGRGFGEQLIKRLMQQGERLWRAQAYSLYVYQHNEPAIKLYRKLGFQPEGCYEGFEKVLRMVKRG</sequence>
<dbReference type="Pfam" id="PF00583">
    <property type="entry name" value="Acetyltransf_1"/>
    <property type="match status" value="1"/>
</dbReference>
<dbReference type="Gene3D" id="3.40.630.30">
    <property type="match status" value="1"/>
</dbReference>
<keyword evidence="3" id="KW-1185">Reference proteome</keyword>
<dbReference type="InterPro" id="IPR000182">
    <property type="entry name" value="GNAT_dom"/>
</dbReference>
<evidence type="ECO:0000313" key="3">
    <source>
        <dbReference type="Proteomes" id="UP001597380"/>
    </source>
</evidence>
<keyword evidence="2" id="KW-0808">Transferase</keyword>